<reference evidence="1 2" key="1">
    <citation type="journal article" date="2018" name="J. Allergy Clin. Immunol.">
        <title>High-quality assembly of Dermatophagoides pteronyssinus genome and transcriptome reveals a wide range of novel allergens.</title>
        <authorList>
            <person name="Liu X.Y."/>
            <person name="Yang K.Y."/>
            <person name="Wang M.Q."/>
            <person name="Kwok J.S."/>
            <person name="Zeng X."/>
            <person name="Yang Z."/>
            <person name="Xiao X.J."/>
            <person name="Lau C.P."/>
            <person name="Li Y."/>
            <person name="Huang Z.M."/>
            <person name="Ba J.G."/>
            <person name="Yim A.K."/>
            <person name="Ouyang C.Y."/>
            <person name="Ngai S.M."/>
            <person name="Chan T.F."/>
            <person name="Leung E.L."/>
            <person name="Liu L."/>
            <person name="Liu Z.G."/>
            <person name="Tsui S.K."/>
        </authorList>
    </citation>
    <scope>NUCLEOTIDE SEQUENCE [LARGE SCALE GENOMIC DNA]</scope>
    <source>
        <strain evidence="1">Derp</strain>
    </source>
</reference>
<comment type="caution">
    <text evidence="1">The sequence shown here is derived from an EMBL/GenBank/DDBJ whole genome shotgun (WGS) entry which is preliminary data.</text>
</comment>
<dbReference type="EMBL" id="NJHN03000107">
    <property type="protein sequence ID" value="KAH9414622.1"/>
    <property type="molecule type" value="Genomic_DNA"/>
</dbReference>
<sequence length="73" mass="8128">MLTLANNCSKSKTLRELLRSYDVIINVSESLLLLLLLLFSKRTSNTGHPPNLSIILINGFAPLRSNSVTFIQL</sequence>
<organism evidence="1 2">
    <name type="scientific">Dermatophagoides pteronyssinus</name>
    <name type="common">European house dust mite</name>
    <dbReference type="NCBI Taxonomy" id="6956"/>
    <lineage>
        <taxon>Eukaryota</taxon>
        <taxon>Metazoa</taxon>
        <taxon>Ecdysozoa</taxon>
        <taxon>Arthropoda</taxon>
        <taxon>Chelicerata</taxon>
        <taxon>Arachnida</taxon>
        <taxon>Acari</taxon>
        <taxon>Acariformes</taxon>
        <taxon>Sarcoptiformes</taxon>
        <taxon>Astigmata</taxon>
        <taxon>Psoroptidia</taxon>
        <taxon>Analgoidea</taxon>
        <taxon>Pyroglyphidae</taxon>
        <taxon>Dermatophagoidinae</taxon>
        <taxon>Dermatophagoides</taxon>
    </lineage>
</organism>
<name>A0ABQ8IWD9_DERPT</name>
<dbReference type="Proteomes" id="UP000887458">
    <property type="component" value="Unassembled WGS sequence"/>
</dbReference>
<proteinExistence type="predicted"/>
<protein>
    <submittedName>
        <fullName evidence="1">Uncharacterized protein</fullName>
    </submittedName>
</protein>
<evidence type="ECO:0000313" key="1">
    <source>
        <dbReference type="EMBL" id="KAH9414622.1"/>
    </source>
</evidence>
<keyword evidence="2" id="KW-1185">Reference proteome</keyword>
<accession>A0ABQ8IWD9</accession>
<evidence type="ECO:0000313" key="2">
    <source>
        <dbReference type="Proteomes" id="UP000887458"/>
    </source>
</evidence>
<reference evidence="1 2" key="2">
    <citation type="journal article" date="2022" name="Mol. Biol. Evol.">
        <title>Comparative Genomics Reveals Insights into the Divergent Evolution of Astigmatic Mites and Household Pest Adaptations.</title>
        <authorList>
            <person name="Xiong Q."/>
            <person name="Wan A.T."/>
            <person name="Liu X."/>
            <person name="Fung C.S."/>
            <person name="Xiao X."/>
            <person name="Malainual N."/>
            <person name="Hou J."/>
            <person name="Wang L."/>
            <person name="Wang M."/>
            <person name="Yang K.Y."/>
            <person name="Cui Y."/>
            <person name="Leung E.L."/>
            <person name="Nong W."/>
            <person name="Shin S.K."/>
            <person name="Au S.W."/>
            <person name="Jeong K.Y."/>
            <person name="Chew F.T."/>
            <person name="Hui J.H."/>
            <person name="Leung T.F."/>
            <person name="Tungtrongchitr A."/>
            <person name="Zhong N."/>
            <person name="Liu Z."/>
            <person name="Tsui S.K."/>
        </authorList>
    </citation>
    <scope>NUCLEOTIDE SEQUENCE [LARGE SCALE GENOMIC DNA]</scope>
    <source>
        <strain evidence="1">Derp</strain>
    </source>
</reference>
<gene>
    <name evidence="1" type="ORF">DERP_008818</name>
</gene>